<organism evidence="2 3">
    <name type="scientific">Plectus sambesii</name>
    <dbReference type="NCBI Taxonomy" id="2011161"/>
    <lineage>
        <taxon>Eukaryota</taxon>
        <taxon>Metazoa</taxon>
        <taxon>Ecdysozoa</taxon>
        <taxon>Nematoda</taxon>
        <taxon>Chromadorea</taxon>
        <taxon>Plectida</taxon>
        <taxon>Plectina</taxon>
        <taxon>Plectoidea</taxon>
        <taxon>Plectidae</taxon>
        <taxon>Plectus</taxon>
    </lineage>
</organism>
<dbReference type="Proteomes" id="UP000887566">
    <property type="component" value="Unplaced"/>
</dbReference>
<keyword evidence="2" id="KW-1185">Reference proteome</keyword>
<dbReference type="Pfam" id="PF00106">
    <property type="entry name" value="adh_short"/>
    <property type="match status" value="1"/>
</dbReference>
<protein>
    <submittedName>
        <fullName evidence="3">Uncharacterized protein</fullName>
    </submittedName>
</protein>
<dbReference type="InterPro" id="IPR036291">
    <property type="entry name" value="NAD(P)-bd_dom_sf"/>
</dbReference>
<evidence type="ECO:0000313" key="2">
    <source>
        <dbReference type="Proteomes" id="UP000887566"/>
    </source>
</evidence>
<dbReference type="InterPro" id="IPR002347">
    <property type="entry name" value="SDR_fam"/>
</dbReference>
<dbReference type="AlphaFoldDB" id="A0A914URX9"/>
<dbReference type="InterPro" id="IPR020904">
    <property type="entry name" value="Sc_DH/Rdtase_CS"/>
</dbReference>
<dbReference type="WBParaSite" id="PSAMB.scaffold1204size34433.g11725.t1">
    <property type="protein sequence ID" value="PSAMB.scaffold1204size34433.g11725.t1"/>
    <property type="gene ID" value="PSAMB.scaffold1204size34433.g11725"/>
</dbReference>
<dbReference type="PANTHER" id="PTHR44269:SF1">
    <property type="entry name" value="DEHYDROGENASE_REDUCTASE SDR FAMILY MEMBER 7"/>
    <property type="match status" value="1"/>
</dbReference>
<accession>A0A914URX9</accession>
<dbReference type="PROSITE" id="PS00061">
    <property type="entry name" value="ADH_SHORT"/>
    <property type="match status" value="1"/>
</dbReference>
<dbReference type="PRINTS" id="PR00081">
    <property type="entry name" value="GDHRDH"/>
</dbReference>
<name>A0A914URX9_9BILA</name>
<sequence>MVFFVCVIAAILGYALYKVIIKGDSSIVLALAETVGKSPEKHFNGKVVWLIGASSGIGEDIVYQLVKCNCRLILSARRVELLESVKIAALEKSWSASEEDICILPLDQMAFDSFELSVEKANKAFDRPVDIVILNAGQSQRSDWASVEPEVDLACFNLNALGPTVLARKILPSMIARKSGQFVVVSSLAGLIGVPLSPSYAAAKHALNGYFRSLSLDHCHDGIDVTIVCPGLTYAPNNPQNAFTNASGQKHGQVLTEITPAHMTSERAAHLICTAAANRLTEVWISKTKLPLLLCYASFLLPDAVKGLVLLLGPERLKRMRAGNSQTGR</sequence>
<dbReference type="SUPFAM" id="SSF51735">
    <property type="entry name" value="NAD(P)-binding Rossmann-fold domains"/>
    <property type="match status" value="1"/>
</dbReference>
<proteinExistence type="predicted"/>
<evidence type="ECO:0000256" key="1">
    <source>
        <dbReference type="ARBA" id="ARBA00023002"/>
    </source>
</evidence>
<dbReference type="Gene3D" id="3.40.50.720">
    <property type="entry name" value="NAD(P)-binding Rossmann-like Domain"/>
    <property type="match status" value="1"/>
</dbReference>
<keyword evidence="1" id="KW-0560">Oxidoreductase</keyword>
<dbReference type="PANTHER" id="PTHR44269">
    <property type="entry name" value="DEHYDROGENASE/REDUCTASE SDR FAMILY MEMBER 7-RELATED"/>
    <property type="match status" value="1"/>
</dbReference>
<reference evidence="3" key="1">
    <citation type="submission" date="2022-11" db="UniProtKB">
        <authorList>
            <consortium name="WormBaseParasite"/>
        </authorList>
    </citation>
    <scope>IDENTIFICATION</scope>
</reference>
<evidence type="ECO:0000313" key="3">
    <source>
        <dbReference type="WBParaSite" id="PSAMB.scaffold1204size34433.g11725.t1"/>
    </source>
</evidence>
<dbReference type="InterPro" id="IPR053011">
    <property type="entry name" value="SDR_family_member_7"/>
</dbReference>
<dbReference type="GO" id="GO:0016491">
    <property type="term" value="F:oxidoreductase activity"/>
    <property type="evidence" value="ECO:0007669"/>
    <property type="project" value="UniProtKB-KW"/>
</dbReference>